<dbReference type="RefSeq" id="WP_013486239.1">
    <property type="nucleotide sequence ID" value="NC_014828.1"/>
</dbReference>
<dbReference type="eggNOG" id="COG5566">
    <property type="taxonomic scope" value="Bacteria"/>
</dbReference>
<dbReference type="Pfam" id="PF08765">
    <property type="entry name" value="Mor"/>
    <property type="match status" value="1"/>
</dbReference>
<dbReference type="KEGG" id="eha:Ethha_2394"/>
<proteinExistence type="predicted"/>
<reference evidence="2 3" key="1">
    <citation type="submission" date="2010-12" db="EMBL/GenBank/DDBJ databases">
        <title>Complete sequence of Ethanoligenens harbinense YUAN-3.</title>
        <authorList>
            <person name="Lucas S."/>
            <person name="Copeland A."/>
            <person name="Lapidus A."/>
            <person name="Cheng J.-F."/>
            <person name="Bruce D."/>
            <person name="Goodwin L."/>
            <person name="Pitluck S."/>
            <person name="Chertkov O."/>
            <person name="Misra M."/>
            <person name="Detter J.C."/>
            <person name="Han C."/>
            <person name="Tapia R."/>
            <person name="Land M."/>
            <person name="Hauser L."/>
            <person name="Jeffries C."/>
            <person name="Kyrpides N."/>
            <person name="Ivanova N."/>
            <person name="Mikhailova N."/>
            <person name="Wang A."/>
            <person name="Mouttaki H."/>
            <person name="He Z."/>
            <person name="Zhou J."/>
            <person name="Hemme C.L."/>
            <person name="Woyke T."/>
        </authorList>
    </citation>
    <scope>NUCLEOTIDE SEQUENCE [LARGE SCALE GENOMIC DNA]</scope>
    <source>
        <strain evidence="3">DSM 18485 / JCM 12961 / CGMCC 1.5033 / YUAN-3</strain>
    </source>
</reference>
<dbReference type="Proteomes" id="UP000001551">
    <property type="component" value="Chromosome"/>
</dbReference>
<evidence type="ECO:0000313" key="3">
    <source>
        <dbReference type="Proteomes" id="UP000001551"/>
    </source>
</evidence>
<name>E6U580_ETHHY</name>
<protein>
    <submittedName>
        <fullName evidence="2">Mor transcription activator domain protein</fullName>
    </submittedName>
</protein>
<dbReference type="AlphaFoldDB" id="E6U580"/>
<organism evidence="2 3">
    <name type="scientific">Ethanoligenens harbinense (strain DSM 18485 / JCM 12961 / CGMCC 1.5033 / YUAN-3)</name>
    <dbReference type="NCBI Taxonomy" id="663278"/>
    <lineage>
        <taxon>Bacteria</taxon>
        <taxon>Bacillati</taxon>
        <taxon>Bacillota</taxon>
        <taxon>Clostridia</taxon>
        <taxon>Eubacteriales</taxon>
        <taxon>Oscillospiraceae</taxon>
        <taxon>Ethanoligenens</taxon>
    </lineage>
</organism>
<evidence type="ECO:0000259" key="1">
    <source>
        <dbReference type="Pfam" id="PF08765"/>
    </source>
</evidence>
<accession>E6U580</accession>
<sequence>MELKQLTVSDLRGEQRDLAELVGMDTYRTLVEVYGGCNLYIYKADTILKNVRDKEIRSQYTGSNIQELVDTYGMSERAVREIVADLARQRRTQAAPRKVRA</sequence>
<feature type="domain" description="Mor transcription activator" evidence="1">
    <location>
        <begin position="14"/>
        <end position="93"/>
    </location>
</feature>
<dbReference type="InterPro" id="IPR014875">
    <property type="entry name" value="Mor_transcription_activator"/>
</dbReference>
<dbReference type="InterPro" id="IPR009057">
    <property type="entry name" value="Homeodomain-like_sf"/>
</dbReference>
<dbReference type="SUPFAM" id="SSF46689">
    <property type="entry name" value="Homeodomain-like"/>
    <property type="match status" value="1"/>
</dbReference>
<dbReference type="STRING" id="663278.Ethha_2394"/>
<gene>
    <name evidence="2" type="ordered locus">Ethha_2394</name>
</gene>
<evidence type="ECO:0000313" key="2">
    <source>
        <dbReference type="EMBL" id="ADU27893.1"/>
    </source>
</evidence>
<dbReference type="HOGENOM" id="CLU_141450_3_0_9"/>
<dbReference type="Gene3D" id="1.10.10.60">
    <property type="entry name" value="Homeodomain-like"/>
    <property type="match status" value="1"/>
</dbReference>
<keyword evidence="3" id="KW-1185">Reference proteome</keyword>
<dbReference type="EMBL" id="CP002400">
    <property type="protein sequence ID" value="ADU27893.1"/>
    <property type="molecule type" value="Genomic_DNA"/>
</dbReference>